<gene>
    <name evidence="3" type="ORF">DCP75_13765</name>
</gene>
<evidence type="ECO:0000259" key="2">
    <source>
        <dbReference type="Pfam" id="PF00501"/>
    </source>
</evidence>
<dbReference type="InterPro" id="IPR000873">
    <property type="entry name" value="AMP-dep_synth/lig_dom"/>
</dbReference>
<dbReference type="SUPFAM" id="SSF56801">
    <property type="entry name" value="Acetyl-CoA synthetase-like"/>
    <property type="match status" value="1"/>
</dbReference>
<dbReference type="Proteomes" id="UP000259273">
    <property type="component" value="Unassembled WGS sequence"/>
</dbReference>
<accession>A0A3C1KQB0</accession>
<dbReference type="AlphaFoldDB" id="A0A3C1KQB0"/>
<keyword evidence="3" id="KW-0436">Ligase</keyword>
<organism evidence="3 4">
    <name type="scientific">Haliea salexigens</name>
    <dbReference type="NCBI Taxonomy" id="287487"/>
    <lineage>
        <taxon>Bacteria</taxon>
        <taxon>Pseudomonadati</taxon>
        <taxon>Pseudomonadota</taxon>
        <taxon>Gammaproteobacteria</taxon>
        <taxon>Cellvibrionales</taxon>
        <taxon>Halieaceae</taxon>
        <taxon>Haliea</taxon>
    </lineage>
</organism>
<dbReference type="InterPro" id="IPR042099">
    <property type="entry name" value="ANL_N_sf"/>
</dbReference>
<dbReference type="GO" id="GO:0016874">
    <property type="term" value="F:ligase activity"/>
    <property type="evidence" value="ECO:0007669"/>
    <property type="project" value="UniProtKB-KW"/>
</dbReference>
<reference evidence="3 4" key="1">
    <citation type="journal article" date="2018" name="Nat. Biotechnol.">
        <title>A standardized bacterial taxonomy based on genome phylogeny substantially revises the tree of life.</title>
        <authorList>
            <person name="Parks D.H."/>
            <person name="Chuvochina M."/>
            <person name="Waite D.W."/>
            <person name="Rinke C."/>
            <person name="Skarshewski A."/>
            <person name="Chaumeil P.A."/>
            <person name="Hugenholtz P."/>
        </authorList>
    </citation>
    <scope>NUCLEOTIDE SEQUENCE [LARGE SCALE GENOMIC DNA]</scope>
    <source>
        <strain evidence="3">UBA9158</strain>
    </source>
</reference>
<dbReference type="Gene3D" id="3.40.50.12780">
    <property type="entry name" value="N-terminal domain of ligase-like"/>
    <property type="match status" value="1"/>
</dbReference>
<keyword evidence="1" id="KW-1133">Transmembrane helix</keyword>
<feature type="domain" description="AMP-dependent synthetase/ligase" evidence="2">
    <location>
        <begin position="10"/>
        <end position="85"/>
    </location>
</feature>
<protein>
    <submittedName>
        <fullName evidence="3">Long-chain fatty acid--CoA ligase</fullName>
    </submittedName>
</protein>
<feature type="transmembrane region" description="Helical" evidence="1">
    <location>
        <begin position="22"/>
        <end position="39"/>
    </location>
</feature>
<keyword evidence="1" id="KW-0812">Transmembrane</keyword>
<dbReference type="Pfam" id="PF00501">
    <property type="entry name" value="AMP-binding"/>
    <property type="match status" value="1"/>
</dbReference>
<feature type="non-terminal residue" evidence="3">
    <location>
        <position position="86"/>
    </location>
</feature>
<name>A0A3C1KQB0_9GAMM</name>
<sequence length="86" mass="9266">AIALRYHGAARTLLTIGLYSNISWVAMLCTVLAGGTLVLHERFDPAAFVATAARERITHTAMVPIQFQRVVEQLQAEGGDVSSLQA</sequence>
<feature type="non-terminal residue" evidence="3">
    <location>
        <position position="1"/>
    </location>
</feature>
<dbReference type="EMBL" id="DMND01000186">
    <property type="protein sequence ID" value="HAN28761.1"/>
    <property type="molecule type" value="Genomic_DNA"/>
</dbReference>
<comment type="caution">
    <text evidence="3">The sequence shown here is derived from an EMBL/GenBank/DDBJ whole genome shotgun (WGS) entry which is preliminary data.</text>
</comment>
<proteinExistence type="predicted"/>
<evidence type="ECO:0000256" key="1">
    <source>
        <dbReference type="SAM" id="Phobius"/>
    </source>
</evidence>
<keyword evidence="1" id="KW-0472">Membrane</keyword>
<evidence type="ECO:0000313" key="4">
    <source>
        <dbReference type="Proteomes" id="UP000259273"/>
    </source>
</evidence>
<evidence type="ECO:0000313" key="3">
    <source>
        <dbReference type="EMBL" id="HAN28761.1"/>
    </source>
</evidence>